<reference evidence="1" key="1">
    <citation type="submission" date="2014-11" db="EMBL/GenBank/DDBJ databases">
        <authorList>
            <person name="Amaro Gonzalez C."/>
        </authorList>
    </citation>
    <scope>NUCLEOTIDE SEQUENCE</scope>
</reference>
<dbReference type="EMBL" id="GBXM01050611">
    <property type="protein sequence ID" value="JAH57966.1"/>
    <property type="molecule type" value="Transcribed_RNA"/>
</dbReference>
<accession>A0A0E9TWP0</accession>
<reference evidence="1" key="2">
    <citation type="journal article" date="2015" name="Fish Shellfish Immunol.">
        <title>Early steps in the European eel (Anguilla anguilla)-Vibrio vulnificus interaction in the gills: Role of the RtxA13 toxin.</title>
        <authorList>
            <person name="Callol A."/>
            <person name="Pajuelo D."/>
            <person name="Ebbesson L."/>
            <person name="Teles M."/>
            <person name="MacKenzie S."/>
            <person name="Amaro C."/>
        </authorList>
    </citation>
    <scope>NUCLEOTIDE SEQUENCE</scope>
</reference>
<evidence type="ECO:0000313" key="1">
    <source>
        <dbReference type="EMBL" id="JAH57966.1"/>
    </source>
</evidence>
<proteinExistence type="predicted"/>
<organism evidence="1">
    <name type="scientific">Anguilla anguilla</name>
    <name type="common">European freshwater eel</name>
    <name type="synonym">Muraena anguilla</name>
    <dbReference type="NCBI Taxonomy" id="7936"/>
    <lineage>
        <taxon>Eukaryota</taxon>
        <taxon>Metazoa</taxon>
        <taxon>Chordata</taxon>
        <taxon>Craniata</taxon>
        <taxon>Vertebrata</taxon>
        <taxon>Euteleostomi</taxon>
        <taxon>Actinopterygii</taxon>
        <taxon>Neopterygii</taxon>
        <taxon>Teleostei</taxon>
        <taxon>Anguilliformes</taxon>
        <taxon>Anguillidae</taxon>
        <taxon>Anguilla</taxon>
    </lineage>
</organism>
<protein>
    <submittedName>
        <fullName evidence="1">Uncharacterized protein</fullName>
    </submittedName>
</protein>
<sequence length="10" mass="1160">MLSQAQKAQR</sequence>
<name>A0A0E9TWP0_ANGAN</name>